<gene>
    <name evidence="2" type="ORF">LSALG_LOCUS13738</name>
</gene>
<keyword evidence="1" id="KW-1133">Transmembrane helix</keyword>
<feature type="transmembrane region" description="Helical" evidence="1">
    <location>
        <begin position="6"/>
        <end position="27"/>
    </location>
</feature>
<evidence type="ECO:0000313" key="2">
    <source>
        <dbReference type="EMBL" id="CAI9273605.1"/>
    </source>
</evidence>
<keyword evidence="3" id="KW-1185">Reference proteome</keyword>
<keyword evidence="1" id="KW-0472">Membrane</keyword>
<reference evidence="2" key="1">
    <citation type="submission" date="2023-04" db="EMBL/GenBank/DDBJ databases">
        <authorList>
            <person name="Vijverberg K."/>
            <person name="Xiong W."/>
            <person name="Schranz E."/>
        </authorList>
    </citation>
    <scope>NUCLEOTIDE SEQUENCE</scope>
</reference>
<proteinExistence type="predicted"/>
<accession>A0AA35YGK0</accession>
<sequence>MERKDYGCIILLEACLISNHVMCFYFLQWKKEREEEDEDQARDAECWMDAMLLLAKFKKPCLLLNVGTVTNEASRCYRNVLYEWYAV</sequence>
<protein>
    <submittedName>
        <fullName evidence="2">Uncharacterized protein</fullName>
    </submittedName>
</protein>
<name>A0AA35YGK0_LACSI</name>
<dbReference type="AlphaFoldDB" id="A0AA35YGK0"/>
<dbReference type="Proteomes" id="UP001177003">
    <property type="component" value="Chromosome 2"/>
</dbReference>
<organism evidence="2 3">
    <name type="scientific">Lactuca saligna</name>
    <name type="common">Willowleaf lettuce</name>
    <dbReference type="NCBI Taxonomy" id="75948"/>
    <lineage>
        <taxon>Eukaryota</taxon>
        <taxon>Viridiplantae</taxon>
        <taxon>Streptophyta</taxon>
        <taxon>Embryophyta</taxon>
        <taxon>Tracheophyta</taxon>
        <taxon>Spermatophyta</taxon>
        <taxon>Magnoliopsida</taxon>
        <taxon>eudicotyledons</taxon>
        <taxon>Gunneridae</taxon>
        <taxon>Pentapetalae</taxon>
        <taxon>asterids</taxon>
        <taxon>campanulids</taxon>
        <taxon>Asterales</taxon>
        <taxon>Asteraceae</taxon>
        <taxon>Cichorioideae</taxon>
        <taxon>Cichorieae</taxon>
        <taxon>Lactucinae</taxon>
        <taxon>Lactuca</taxon>
    </lineage>
</organism>
<keyword evidence="1" id="KW-0812">Transmembrane</keyword>
<evidence type="ECO:0000313" key="3">
    <source>
        <dbReference type="Proteomes" id="UP001177003"/>
    </source>
</evidence>
<dbReference type="EMBL" id="OX465078">
    <property type="protein sequence ID" value="CAI9273605.1"/>
    <property type="molecule type" value="Genomic_DNA"/>
</dbReference>
<evidence type="ECO:0000256" key="1">
    <source>
        <dbReference type="SAM" id="Phobius"/>
    </source>
</evidence>